<dbReference type="RefSeq" id="WP_149619259.1">
    <property type="nucleotide sequence ID" value="NZ_JBITUG010000023.1"/>
</dbReference>
<dbReference type="SMART" id="SM00044">
    <property type="entry name" value="CYCc"/>
    <property type="match status" value="1"/>
</dbReference>
<evidence type="ECO:0000256" key="1">
    <source>
        <dbReference type="SAM" id="MobiDB-lite"/>
    </source>
</evidence>
<dbReference type="SUPFAM" id="SSF55073">
    <property type="entry name" value="Nucleotide cyclase"/>
    <property type="match status" value="1"/>
</dbReference>
<dbReference type="EMBL" id="VOBL01000006">
    <property type="protein sequence ID" value="KAA0977583.1"/>
    <property type="molecule type" value="Genomic_DNA"/>
</dbReference>
<organism evidence="3 4">
    <name type="scientific">Paeniglutamicibacter gangotriensis</name>
    <dbReference type="NCBI Taxonomy" id="254787"/>
    <lineage>
        <taxon>Bacteria</taxon>
        <taxon>Bacillati</taxon>
        <taxon>Actinomycetota</taxon>
        <taxon>Actinomycetes</taxon>
        <taxon>Micrococcales</taxon>
        <taxon>Micrococcaceae</taxon>
        <taxon>Paeniglutamicibacter</taxon>
    </lineage>
</organism>
<comment type="caution">
    <text evidence="3">The sequence shown here is derived from an EMBL/GenBank/DDBJ whole genome shotgun (WGS) entry which is preliminary data.</text>
</comment>
<name>A0A5B0EFB0_9MICC</name>
<dbReference type="Gene3D" id="3.30.70.1230">
    <property type="entry name" value="Nucleotide cyclase"/>
    <property type="match status" value="1"/>
</dbReference>
<sequence>MSERSPATGTQAVAPTAARDAARAHRHPPTSPDTAVTGTTVGPAEEPTAAVPVGAVELEPALADPLADLLEAMKRPEQVNRTTPGPARDSVRELERRLLGADRTMRRREMAAGAGVSLLSARKIWRALGFPNLGDEEVFFTGVDQDALKSILNMVREGTLTEETAISLTRSVGQMTDRMVVWQVEALVEDMVQNQKMSDPEARRNLVNLLPEIIEPLEDLLVYSWRRQLNAAVHRLVLRAETGLAASAEGRDGSEDDAPLPLARAVGFADLVSYTALSRRMNERTLAQLVQRFESKCAEIISIGGGRLVKTVGDEVLFVAETPQAGAQISLAMSKEFAADELLPNTRVALVWGRVLSRLGDIYGPTVNLAARLTSLAEPGTVLTDELTASTLAGDARFVLEPQETTAVRGFGDVTPVRLAPGTGSGLVLD</sequence>
<protein>
    <submittedName>
        <fullName evidence="3">Adenylate/guanylate cyclase domain-containing protein</fullName>
    </submittedName>
</protein>
<dbReference type="CDD" id="cd07302">
    <property type="entry name" value="CHD"/>
    <property type="match status" value="1"/>
</dbReference>
<dbReference type="Pfam" id="PF00211">
    <property type="entry name" value="Guanylate_cyc"/>
    <property type="match status" value="1"/>
</dbReference>
<proteinExistence type="predicted"/>
<dbReference type="GO" id="GO:0009190">
    <property type="term" value="P:cyclic nucleotide biosynthetic process"/>
    <property type="evidence" value="ECO:0007669"/>
    <property type="project" value="InterPro"/>
</dbReference>
<feature type="compositionally biased region" description="Polar residues" evidence="1">
    <location>
        <begin position="1"/>
        <end position="11"/>
    </location>
</feature>
<feature type="domain" description="Guanylate cyclase" evidence="2">
    <location>
        <begin position="265"/>
        <end position="374"/>
    </location>
</feature>
<dbReference type="InterPro" id="IPR001054">
    <property type="entry name" value="A/G_cyclase"/>
</dbReference>
<evidence type="ECO:0000313" key="4">
    <source>
        <dbReference type="Proteomes" id="UP000323856"/>
    </source>
</evidence>
<dbReference type="GO" id="GO:0035556">
    <property type="term" value="P:intracellular signal transduction"/>
    <property type="evidence" value="ECO:0007669"/>
    <property type="project" value="InterPro"/>
</dbReference>
<accession>A0A5B0EFB0</accession>
<dbReference type="Proteomes" id="UP000323856">
    <property type="component" value="Unassembled WGS sequence"/>
</dbReference>
<dbReference type="GO" id="GO:0004016">
    <property type="term" value="F:adenylate cyclase activity"/>
    <property type="evidence" value="ECO:0007669"/>
    <property type="project" value="UniProtKB-ARBA"/>
</dbReference>
<dbReference type="AlphaFoldDB" id="A0A5B0EFB0"/>
<reference evidence="3 4" key="1">
    <citation type="submission" date="2019-07" db="EMBL/GenBank/DDBJ databases">
        <title>Analysis of the biochemical properties, biological activity and biotechnological potential of siderophores and biosurfactants produced by Antarctic psychrotolerant bacteria.</title>
        <authorList>
            <person name="Styczynski M."/>
            <person name="Krucon T."/>
            <person name="Decewicz P."/>
            <person name="Dziewit L."/>
        </authorList>
    </citation>
    <scope>NUCLEOTIDE SEQUENCE [LARGE SCALE GENOMIC DNA]</scope>
    <source>
        <strain evidence="3 4">ANT_H27</strain>
    </source>
</reference>
<gene>
    <name evidence="3" type="ORF">FQ154_07650</name>
</gene>
<dbReference type="OrthoDB" id="310836at2"/>
<feature type="region of interest" description="Disordered" evidence="1">
    <location>
        <begin position="1"/>
        <end position="51"/>
    </location>
</feature>
<dbReference type="PROSITE" id="PS50125">
    <property type="entry name" value="GUANYLATE_CYCLASE_2"/>
    <property type="match status" value="1"/>
</dbReference>
<evidence type="ECO:0000313" key="3">
    <source>
        <dbReference type="EMBL" id="KAA0977583.1"/>
    </source>
</evidence>
<evidence type="ECO:0000259" key="2">
    <source>
        <dbReference type="PROSITE" id="PS50125"/>
    </source>
</evidence>
<dbReference type="InterPro" id="IPR029787">
    <property type="entry name" value="Nucleotide_cyclase"/>
</dbReference>